<evidence type="ECO:0000313" key="1">
    <source>
        <dbReference type="EMBL" id="MPC55793.1"/>
    </source>
</evidence>
<sequence length="98" mass="11052">MLDLFLFFIAIFMLTVLLVLLTVCLPSSCDLIAQGFLPPLIPVLSNSLTQKLTSVYSKSFMPFTGRLWNLLPASVFPTSYDLFSFKREVSRQLLPNFG</sequence>
<gene>
    <name evidence="1" type="ORF">E2C01_049737</name>
</gene>
<name>A0A5B7GEN7_PORTR</name>
<dbReference type="AlphaFoldDB" id="A0A5B7GEN7"/>
<keyword evidence="2" id="KW-1185">Reference proteome</keyword>
<evidence type="ECO:0000313" key="2">
    <source>
        <dbReference type="Proteomes" id="UP000324222"/>
    </source>
</evidence>
<reference evidence="1 2" key="1">
    <citation type="submission" date="2019-05" db="EMBL/GenBank/DDBJ databases">
        <title>Another draft genome of Portunus trituberculatus and its Hox gene families provides insights of decapod evolution.</title>
        <authorList>
            <person name="Jeong J.-H."/>
            <person name="Song I."/>
            <person name="Kim S."/>
            <person name="Choi T."/>
            <person name="Kim D."/>
            <person name="Ryu S."/>
            <person name="Kim W."/>
        </authorList>
    </citation>
    <scope>NUCLEOTIDE SEQUENCE [LARGE SCALE GENOMIC DNA]</scope>
    <source>
        <tissue evidence="1">Muscle</tissue>
    </source>
</reference>
<protein>
    <submittedName>
        <fullName evidence="1">Uncharacterized protein</fullName>
    </submittedName>
</protein>
<organism evidence="1 2">
    <name type="scientific">Portunus trituberculatus</name>
    <name type="common">Swimming crab</name>
    <name type="synonym">Neptunus trituberculatus</name>
    <dbReference type="NCBI Taxonomy" id="210409"/>
    <lineage>
        <taxon>Eukaryota</taxon>
        <taxon>Metazoa</taxon>
        <taxon>Ecdysozoa</taxon>
        <taxon>Arthropoda</taxon>
        <taxon>Crustacea</taxon>
        <taxon>Multicrustacea</taxon>
        <taxon>Malacostraca</taxon>
        <taxon>Eumalacostraca</taxon>
        <taxon>Eucarida</taxon>
        <taxon>Decapoda</taxon>
        <taxon>Pleocyemata</taxon>
        <taxon>Brachyura</taxon>
        <taxon>Eubrachyura</taxon>
        <taxon>Portunoidea</taxon>
        <taxon>Portunidae</taxon>
        <taxon>Portuninae</taxon>
        <taxon>Portunus</taxon>
    </lineage>
</organism>
<dbReference type="Proteomes" id="UP000324222">
    <property type="component" value="Unassembled WGS sequence"/>
</dbReference>
<proteinExistence type="predicted"/>
<comment type="caution">
    <text evidence="1">The sequence shown here is derived from an EMBL/GenBank/DDBJ whole genome shotgun (WGS) entry which is preliminary data.</text>
</comment>
<dbReference type="EMBL" id="VSRR010013433">
    <property type="protein sequence ID" value="MPC55793.1"/>
    <property type="molecule type" value="Genomic_DNA"/>
</dbReference>
<accession>A0A5B7GEN7</accession>